<dbReference type="PROSITE" id="PS50103">
    <property type="entry name" value="ZF_C3H1"/>
    <property type="match status" value="1"/>
</dbReference>
<dbReference type="PANTHER" id="PTHR15725:SF14">
    <property type="entry name" value="ZINC FINGER CCCH DOMAIN-CONTAINING PROTEIN 11A"/>
    <property type="match status" value="1"/>
</dbReference>
<feature type="compositionally biased region" description="Basic and acidic residues" evidence="2">
    <location>
        <begin position="227"/>
        <end position="239"/>
    </location>
</feature>
<feature type="compositionally biased region" description="Low complexity" evidence="2">
    <location>
        <begin position="959"/>
        <end position="979"/>
    </location>
</feature>
<feature type="region of interest" description="Disordered" evidence="2">
    <location>
        <begin position="382"/>
        <end position="404"/>
    </location>
</feature>
<feature type="region of interest" description="Disordered" evidence="2">
    <location>
        <begin position="331"/>
        <end position="352"/>
    </location>
</feature>
<feature type="domain" description="C3H1-type" evidence="3">
    <location>
        <begin position="134"/>
        <end position="156"/>
    </location>
</feature>
<dbReference type="GO" id="GO:0008270">
    <property type="term" value="F:zinc ion binding"/>
    <property type="evidence" value="ECO:0007669"/>
    <property type="project" value="UniProtKB-KW"/>
</dbReference>
<dbReference type="Pfam" id="PF15663">
    <property type="entry name" value="zf-CCCH_3"/>
    <property type="match status" value="1"/>
</dbReference>
<feature type="region of interest" description="Disordered" evidence="2">
    <location>
        <begin position="222"/>
        <end position="317"/>
    </location>
</feature>
<keyword evidence="1" id="KW-0479">Metal-binding</keyword>
<proteinExistence type="predicted"/>
<keyword evidence="1" id="KW-0863">Zinc-finger</keyword>
<gene>
    <name evidence="4" type="ORF">D9C73_006004</name>
</gene>
<feature type="region of interest" description="Disordered" evidence="2">
    <location>
        <begin position="439"/>
        <end position="460"/>
    </location>
</feature>
<feature type="compositionally biased region" description="Basic and acidic residues" evidence="2">
    <location>
        <begin position="528"/>
        <end position="546"/>
    </location>
</feature>
<dbReference type="Proteomes" id="UP000298787">
    <property type="component" value="Chromosome 5"/>
</dbReference>
<feature type="compositionally biased region" description="Polar residues" evidence="2">
    <location>
        <begin position="732"/>
        <end position="758"/>
    </location>
</feature>
<dbReference type="EMBL" id="CM014082">
    <property type="protein sequence ID" value="TKS70548.1"/>
    <property type="molecule type" value="Genomic_DNA"/>
</dbReference>
<name>A0A4U5U9I1_COLLU</name>
<sequence>MDSLPPPNENTLAEDFFPSTAEISRTLNILPPFFLLYHLNATKCAECLQAQEEADFFPPTVPLLSPFCHNNVTPYRLGDTLPAVHSRGRQLLSHLRENPVGPEENQLLWLKVVISSPLPLKTHTSPTMTNHGDDCYFFYYSTCTKGDSCPFRHCEAAMGNETVCNLWQEGRCFRSVCKFRHMEITKNRKEIRCYWENQAAGCQKLHCAFFHEKPRYIDGMFVPPDKSVSKNEEQLHEEPAPPPPAPLPTVANPQLRGVIKTEAQEPVPSPTHPPVVINPADDDEDEDDQFSEEGEDGKVGPSPRKLSKSGDSLNFGVSTLEEIRLRKALKASMKRAGYPIQSADSSTNREKENIRSLFQPPLFEAGDGPLVFEETVRPRGSVAERLGRKMPNNDVTMGEGVPLKRSLAERLGRVTDEEEPLMPPQKALKPVRERLGMSAGPAARIQPVPTAEASTESKRAPEQICIKTLEEIKQEKAAKSQLKEGPSVMAPDINNSNIKKGIKRAITIENDSVGYIKTFAEVLHAKKRQEEQNHSPKKKQSVEKAPGKNQGEYDTPGPGPKTTNIGGVRVKTLEEIRREKAARLHAQQAVEAENKKSSDTEENSAQKARLLRIKKPDAQTGSTTTEKPLKAETSVPNGDCVKVKTFEEIMQEKRLRKQEMEEQAKGSPQAESCHKQTAGGTLKRKVPARVSHTPPGSSSPSSTTPAPNITLSTQKLPVRKLVPFKAKAAPPLNSNTTRSTRGTAAVTSVPVKQSSSPLETDPKSHSQSPSSSREVPDKNTRNSTALPPAKQTRAAPQGPSVESPTTEKQANNNHKTSPEHTTDTKVRPKLNVKPSVMVKPGQKRRGAERSAVAAVKPLNSASTVPEEPLQEKTCRDRQVFPSSSAEAQLSSAVPRSPNTLLDLGSSSSPLREDLQTVPVFKQSLNQETKPVSVAAAREACTVPQSLVLKTPTQPKSRRTSVAASRTASTSSAAASTSAVDDFEELINEFTDDHLEDEDVDPGIGEEDLLQELSEMIDS</sequence>
<organism evidence="4 5">
    <name type="scientific">Collichthys lucidus</name>
    <name type="common">Big head croaker</name>
    <name type="synonym">Sciaena lucida</name>
    <dbReference type="NCBI Taxonomy" id="240159"/>
    <lineage>
        <taxon>Eukaryota</taxon>
        <taxon>Metazoa</taxon>
        <taxon>Chordata</taxon>
        <taxon>Craniata</taxon>
        <taxon>Vertebrata</taxon>
        <taxon>Euteleostomi</taxon>
        <taxon>Actinopterygii</taxon>
        <taxon>Neopterygii</taxon>
        <taxon>Teleostei</taxon>
        <taxon>Neoteleostei</taxon>
        <taxon>Acanthomorphata</taxon>
        <taxon>Eupercaria</taxon>
        <taxon>Sciaenidae</taxon>
        <taxon>Collichthys</taxon>
    </lineage>
</organism>
<dbReference type="STRING" id="240159.A0A4U5U9I1"/>
<dbReference type="AlphaFoldDB" id="A0A4U5U9I1"/>
<feature type="compositionally biased region" description="Basic and acidic residues" evidence="2">
    <location>
        <begin position="571"/>
        <end position="582"/>
    </location>
</feature>
<feature type="zinc finger region" description="C3H1-type" evidence="1">
    <location>
        <begin position="134"/>
        <end position="156"/>
    </location>
</feature>
<evidence type="ECO:0000256" key="2">
    <source>
        <dbReference type="SAM" id="MobiDB-lite"/>
    </source>
</evidence>
<feature type="compositionally biased region" description="Basic and acidic residues" evidence="2">
    <location>
        <begin position="816"/>
        <end position="826"/>
    </location>
</feature>
<feature type="compositionally biased region" description="Acidic residues" evidence="2">
    <location>
        <begin position="280"/>
        <end position="295"/>
    </location>
</feature>
<feature type="compositionally biased region" description="Polar residues" evidence="2">
    <location>
        <begin position="880"/>
        <end position="909"/>
    </location>
</feature>
<dbReference type="InterPro" id="IPR041686">
    <property type="entry name" value="Znf-CCCH_3"/>
</dbReference>
<feature type="region of interest" description="Disordered" evidence="2">
    <location>
        <begin position="946"/>
        <end position="980"/>
    </location>
</feature>
<feature type="region of interest" description="Disordered" evidence="2">
    <location>
        <begin position="526"/>
        <end position="910"/>
    </location>
</feature>
<feature type="region of interest" description="Disordered" evidence="2">
    <location>
        <begin position="475"/>
        <end position="495"/>
    </location>
</feature>
<dbReference type="SMART" id="SM00356">
    <property type="entry name" value="ZnF_C3H1"/>
    <property type="match status" value="2"/>
</dbReference>
<evidence type="ECO:0000256" key="1">
    <source>
        <dbReference type="PROSITE-ProRule" id="PRU00723"/>
    </source>
</evidence>
<feature type="compositionally biased region" description="Basic and acidic residues" evidence="2">
    <location>
        <begin position="641"/>
        <end position="664"/>
    </location>
</feature>
<dbReference type="GO" id="GO:0016973">
    <property type="term" value="P:poly(A)+ mRNA export from nucleus"/>
    <property type="evidence" value="ECO:0007669"/>
    <property type="project" value="TreeGrafter"/>
</dbReference>
<feature type="compositionally biased region" description="Basic and acidic residues" evidence="2">
    <location>
        <begin position="869"/>
        <end position="878"/>
    </location>
</feature>
<feature type="compositionally biased region" description="Low complexity" evidence="2">
    <location>
        <begin position="693"/>
        <end position="707"/>
    </location>
</feature>
<keyword evidence="1" id="KW-0862">Zinc</keyword>
<reference evidence="4 5" key="1">
    <citation type="submission" date="2019-01" db="EMBL/GenBank/DDBJ databases">
        <title>Genome Assembly of Collichthys lucidus.</title>
        <authorList>
            <person name="Cai M."/>
            <person name="Xiao S."/>
        </authorList>
    </citation>
    <scope>NUCLEOTIDE SEQUENCE [LARGE SCALE GENOMIC DNA]</scope>
    <source>
        <strain evidence="4">JT15FE1705JMU</strain>
        <tissue evidence="4">Muscle</tissue>
    </source>
</reference>
<dbReference type="InterPro" id="IPR000571">
    <property type="entry name" value="Znf_CCCH"/>
</dbReference>
<keyword evidence="5" id="KW-1185">Reference proteome</keyword>
<protein>
    <submittedName>
        <fullName evidence="4">Zinc finger CCCH domain-containing protein 11A</fullName>
    </submittedName>
</protein>
<evidence type="ECO:0000313" key="5">
    <source>
        <dbReference type="Proteomes" id="UP000298787"/>
    </source>
</evidence>
<accession>A0A4U5U9I1</accession>
<feature type="compositionally biased region" description="Polar residues" evidence="2">
    <location>
        <begin position="800"/>
        <end position="815"/>
    </location>
</feature>
<dbReference type="FunFam" id="4.10.1000.10:FF:000026">
    <property type="entry name" value="Zinc finger CCCH domain-containing protein 11A"/>
    <property type="match status" value="1"/>
</dbReference>
<evidence type="ECO:0000313" key="4">
    <source>
        <dbReference type="EMBL" id="TKS70548.1"/>
    </source>
</evidence>
<evidence type="ECO:0000259" key="3">
    <source>
        <dbReference type="PROSITE" id="PS50103"/>
    </source>
</evidence>
<dbReference type="Gene3D" id="4.10.1000.10">
    <property type="entry name" value="Zinc finger, CCCH-type"/>
    <property type="match status" value="1"/>
</dbReference>
<dbReference type="PANTHER" id="PTHR15725">
    <property type="entry name" value="ZN-FINGER, C-X8-C-X5-C-X3-H TYPE-CONTAINING"/>
    <property type="match status" value="1"/>
</dbReference>